<evidence type="ECO:0000256" key="2">
    <source>
        <dbReference type="ARBA" id="ARBA00022475"/>
    </source>
</evidence>
<keyword evidence="8" id="KW-0325">Glycoprotein</keyword>
<feature type="transmembrane region" description="Helical" evidence="10">
    <location>
        <begin position="270"/>
        <end position="290"/>
    </location>
</feature>
<evidence type="ECO:0000256" key="6">
    <source>
        <dbReference type="ARBA" id="ARBA00023136"/>
    </source>
</evidence>
<sequence>MAENNETLPSAPKEGPFPPVIATISIITVIGNLLVIVTLCKKPRSELRIVYNYLVLNLATADLMVGLVGEPLWISLYWVDDDDGVSLVMSNPPSAFNITSRSVLVIAATASRCTLLFITLERYVALEMPLRREKLFSGIALKFYILLIWLYALVTTLLTSFHDTEAFRLVLYPIAQFELVVIFVLYMRMFIIIRKFNEALLANRVREPLIQTGHAYRLARKREYSLAKDMFFLVGAYVLCFLPLSITRSVECFASERVKITFNTAELLKIIYVSKCAIDPVLYTFIIRSYRWQVKRLFYKVAKAFAEILFTSNGAGNVQYTN</sequence>
<keyword evidence="2" id="KW-1003">Cell membrane</keyword>
<evidence type="ECO:0000256" key="8">
    <source>
        <dbReference type="ARBA" id="ARBA00023180"/>
    </source>
</evidence>
<dbReference type="InterPro" id="IPR000276">
    <property type="entry name" value="GPCR_Rhodpsn"/>
</dbReference>
<dbReference type="Gene3D" id="1.20.1070.10">
    <property type="entry name" value="Rhodopsin 7-helix transmembrane proteins"/>
    <property type="match status" value="1"/>
</dbReference>
<reference evidence="12 13" key="1">
    <citation type="submission" date="2022-05" db="EMBL/GenBank/DDBJ databases">
        <authorList>
            <consortium name="Genoscope - CEA"/>
            <person name="William W."/>
        </authorList>
    </citation>
    <scope>NUCLEOTIDE SEQUENCE [LARGE SCALE GENOMIC DNA]</scope>
</reference>
<dbReference type="InterPro" id="IPR017452">
    <property type="entry name" value="GPCR_Rhodpsn_7TM"/>
</dbReference>
<protein>
    <recommendedName>
        <fullName evidence="11">G-protein coupled receptors family 1 profile domain-containing protein</fullName>
    </recommendedName>
</protein>
<evidence type="ECO:0000256" key="1">
    <source>
        <dbReference type="ARBA" id="ARBA00004651"/>
    </source>
</evidence>
<proteinExistence type="predicted"/>
<evidence type="ECO:0000256" key="7">
    <source>
        <dbReference type="ARBA" id="ARBA00023170"/>
    </source>
</evidence>
<keyword evidence="6 10" id="KW-0472">Membrane</keyword>
<dbReference type="Proteomes" id="UP001159428">
    <property type="component" value="Unassembled WGS sequence"/>
</dbReference>
<evidence type="ECO:0000256" key="9">
    <source>
        <dbReference type="ARBA" id="ARBA00023224"/>
    </source>
</evidence>
<feature type="transmembrane region" description="Helical" evidence="10">
    <location>
        <begin position="167"/>
        <end position="187"/>
    </location>
</feature>
<keyword evidence="13" id="KW-1185">Reference proteome</keyword>
<evidence type="ECO:0000256" key="3">
    <source>
        <dbReference type="ARBA" id="ARBA00022692"/>
    </source>
</evidence>
<feature type="transmembrane region" description="Helical" evidence="10">
    <location>
        <begin position="141"/>
        <end position="161"/>
    </location>
</feature>
<comment type="caution">
    <text evidence="12">The sequence shown here is derived from an EMBL/GenBank/DDBJ whole genome shotgun (WGS) entry which is preliminary data.</text>
</comment>
<dbReference type="GO" id="GO:0005886">
    <property type="term" value="C:plasma membrane"/>
    <property type="evidence" value="ECO:0007669"/>
    <property type="project" value="UniProtKB-SubCell"/>
</dbReference>
<dbReference type="AlphaFoldDB" id="A0AAU9VYP8"/>
<feature type="domain" description="G-protein coupled receptors family 1 profile" evidence="11">
    <location>
        <begin position="31"/>
        <end position="283"/>
    </location>
</feature>
<dbReference type="EMBL" id="CALNXJ010000006">
    <property type="protein sequence ID" value="CAH3041363.1"/>
    <property type="molecule type" value="Genomic_DNA"/>
</dbReference>
<evidence type="ECO:0000256" key="4">
    <source>
        <dbReference type="ARBA" id="ARBA00022989"/>
    </source>
</evidence>
<name>A0AAU9VYP8_9CNID</name>
<evidence type="ECO:0000313" key="13">
    <source>
        <dbReference type="Proteomes" id="UP001159428"/>
    </source>
</evidence>
<keyword evidence="7" id="KW-0675">Receptor</keyword>
<keyword evidence="9" id="KW-0807">Transducer</keyword>
<dbReference type="CDD" id="cd00637">
    <property type="entry name" value="7tm_classA_rhodopsin-like"/>
    <property type="match status" value="1"/>
</dbReference>
<dbReference type="Pfam" id="PF00001">
    <property type="entry name" value="7tm_1"/>
    <property type="match status" value="1"/>
</dbReference>
<comment type="subcellular location">
    <subcellularLocation>
        <location evidence="1">Cell membrane</location>
        <topology evidence="1">Multi-pass membrane protein</topology>
    </subcellularLocation>
</comment>
<feature type="transmembrane region" description="Helical" evidence="10">
    <location>
        <begin position="20"/>
        <end position="39"/>
    </location>
</feature>
<gene>
    <name evidence="12" type="ORF">PMEA_00029174</name>
</gene>
<evidence type="ECO:0000256" key="5">
    <source>
        <dbReference type="ARBA" id="ARBA00023040"/>
    </source>
</evidence>
<keyword evidence="3 10" id="KW-0812">Transmembrane</keyword>
<feature type="transmembrane region" description="Helical" evidence="10">
    <location>
        <begin position="230"/>
        <end position="250"/>
    </location>
</feature>
<dbReference type="SUPFAM" id="SSF81321">
    <property type="entry name" value="Family A G protein-coupled receptor-like"/>
    <property type="match status" value="1"/>
</dbReference>
<evidence type="ECO:0000259" key="11">
    <source>
        <dbReference type="PROSITE" id="PS50262"/>
    </source>
</evidence>
<dbReference type="PANTHER" id="PTHR24246:SF27">
    <property type="entry name" value="ADENOSINE RECEPTOR, ISOFORM A"/>
    <property type="match status" value="1"/>
</dbReference>
<dbReference type="PRINTS" id="PR00237">
    <property type="entry name" value="GPCRRHODOPSN"/>
</dbReference>
<accession>A0AAU9VYP8</accession>
<organism evidence="12 13">
    <name type="scientific">Pocillopora meandrina</name>
    <dbReference type="NCBI Taxonomy" id="46732"/>
    <lineage>
        <taxon>Eukaryota</taxon>
        <taxon>Metazoa</taxon>
        <taxon>Cnidaria</taxon>
        <taxon>Anthozoa</taxon>
        <taxon>Hexacorallia</taxon>
        <taxon>Scleractinia</taxon>
        <taxon>Astrocoeniina</taxon>
        <taxon>Pocilloporidae</taxon>
        <taxon>Pocillopora</taxon>
    </lineage>
</organism>
<dbReference type="PANTHER" id="PTHR24246">
    <property type="entry name" value="OLFACTORY RECEPTOR AND ADENOSINE RECEPTOR"/>
    <property type="match status" value="1"/>
</dbReference>
<feature type="transmembrane region" description="Helical" evidence="10">
    <location>
        <begin position="98"/>
        <end position="120"/>
    </location>
</feature>
<evidence type="ECO:0000313" key="12">
    <source>
        <dbReference type="EMBL" id="CAH3041363.1"/>
    </source>
</evidence>
<feature type="transmembrane region" description="Helical" evidence="10">
    <location>
        <begin position="51"/>
        <end position="78"/>
    </location>
</feature>
<evidence type="ECO:0000256" key="10">
    <source>
        <dbReference type="SAM" id="Phobius"/>
    </source>
</evidence>
<keyword evidence="4 10" id="KW-1133">Transmembrane helix</keyword>
<dbReference type="GO" id="GO:0004930">
    <property type="term" value="F:G protein-coupled receptor activity"/>
    <property type="evidence" value="ECO:0007669"/>
    <property type="project" value="UniProtKB-KW"/>
</dbReference>
<keyword evidence="5" id="KW-0297">G-protein coupled receptor</keyword>
<dbReference type="PROSITE" id="PS50262">
    <property type="entry name" value="G_PROTEIN_RECEP_F1_2"/>
    <property type="match status" value="1"/>
</dbReference>